<dbReference type="CDD" id="cd00156">
    <property type="entry name" value="REC"/>
    <property type="match status" value="1"/>
</dbReference>
<dbReference type="InterPro" id="IPR003661">
    <property type="entry name" value="HisK_dim/P_dom"/>
</dbReference>
<name>A0A2S8SVS2_9BACT</name>
<dbReference type="Pfam" id="PF02518">
    <property type="entry name" value="HATPase_c"/>
    <property type="match status" value="1"/>
</dbReference>
<dbReference type="CDD" id="cd00082">
    <property type="entry name" value="HisKA"/>
    <property type="match status" value="1"/>
</dbReference>
<evidence type="ECO:0000256" key="12">
    <source>
        <dbReference type="PROSITE-ProRule" id="PRU00169"/>
    </source>
</evidence>
<evidence type="ECO:0000256" key="5">
    <source>
        <dbReference type="ARBA" id="ARBA00022679"/>
    </source>
</evidence>
<gene>
    <name evidence="15" type="ORF">B1R32_103155</name>
</gene>
<evidence type="ECO:0000256" key="1">
    <source>
        <dbReference type="ARBA" id="ARBA00000085"/>
    </source>
</evidence>
<keyword evidence="8 15" id="KW-0418">Kinase</keyword>
<dbReference type="PANTHER" id="PTHR43547:SF2">
    <property type="entry name" value="HYBRID SIGNAL TRANSDUCTION HISTIDINE KINASE C"/>
    <property type="match status" value="1"/>
</dbReference>
<evidence type="ECO:0000259" key="14">
    <source>
        <dbReference type="PROSITE" id="PS50110"/>
    </source>
</evidence>
<dbReference type="EC" id="2.7.13.3" evidence="3"/>
<dbReference type="SMART" id="SM00448">
    <property type="entry name" value="REC"/>
    <property type="match status" value="2"/>
</dbReference>
<reference evidence="15 16" key="1">
    <citation type="journal article" date="2018" name="Syst. Appl. Microbiol.">
        <title>Abditibacterium utsteinense sp. nov., the first cultivated member of candidate phylum FBP, isolated from ice-free Antarctic soil samples.</title>
        <authorList>
            <person name="Tahon G."/>
            <person name="Tytgat B."/>
            <person name="Lebbe L."/>
            <person name="Carlier A."/>
            <person name="Willems A."/>
        </authorList>
    </citation>
    <scope>NUCLEOTIDE SEQUENCE [LARGE SCALE GENOMIC DNA]</scope>
    <source>
        <strain evidence="15 16">LMG 29911</strain>
    </source>
</reference>
<dbReference type="GO" id="GO:0000155">
    <property type="term" value="F:phosphorelay sensor kinase activity"/>
    <property type="evidence" value="ECO:0007669"/>
    <property type="project" value="InterPro"/>
</dbReference>
<dbReference type="PROSITE" id="PS50109">
    <property type="entry name" value="HIS_KIN"/>
    <property type="match status" value="1"/>
</dbReference>
<comment type="subcellular location">
    <subcellularLocation>
        <location evidence="2">Membrane</location>
    </subcellularLocation>
</comment>
<protein>
    <recommendedName>
        <fullName evidence="3">histidine kinase</fullName>
        <ecNumber evidence="3">2.7.13.3</ecNumber>
    </recommendedName>
</protein>
<evidence type="ECO:0000256" key="10">
    <source>
        <dbReference type="ARBA" id="ARBA00022989"/>
    </source>
</evidence>
<organism evidence="15 16">
    <name type="scientific">Abditibacterium utsteinense</name>
    <dbReference type="NCBI Taxonomy" id="1960156"/>
    <lineage>
        <taxon>Bacteria</taxon>
        <taxon>Pseudomonadati</taxon>
        <taxon>Abditibacteriota</taxon>
        <taxon>Abditibacteriia</taxon>
        <taxon>Abditibacteriales</taxon>
        <taxon>Abditibacteriaceae</taxon>
        <taxon>Abditibacterium</taxon>
    </lineage>
</organism>
<feature type="modified residue" description="4-aspartylphosphate" evidence="12">
    <location>
        <position position="59"/>
    </location>
</feature>
<dbReference type="SUPFAM" id="SSF52172">
    <property type="entry name" value="CheY-like"/>
    <property type="match status" value="2"/>
</dbReference>
<evidence type="ECO:0000256" key="2">
    <source>
        <dbReference type="ARBA" id="ARBA00004370"/>
    </source>
</evidence>
<evidence type="ECO:0000256" key="9">
    <source>
        <dbReference type="ARBA" id="ARBA00022840"/>
    </source>
</evidence>
<dbReference type="Pfam" id="PF00512">
    <property type="entry name" value="HisKA"/>
    <property type="match status" value="1"/>
</dbReference>
<proteinExistence type="predicted"/>
<dbReference type="FunFam" id="3.30.565.10:FF:000010">
    <property type="entry name" value="Sensor histidine kinase RcsC"/>
    <property type="match status" value="1"/>
</dbReference>
<dbReference type="Gene3D" id="3.30.565.10">
    <property type="entry name" value="Histidine kinase-like ATPase, C-terminal domain"/>
    <property type="match status" value="1"/>
</dbReference>
<evidence type="ECO:0000313" key="16">
    <source>
        <dbReference type="Proteomes" id="UP000237684"/>
    </source>
</evidence>
<feature type="domain" description="Response regulatory" evidence="14">
    <location>
        <begin position="7"/>
        <end position="124"/>
    </location>
</feature>
<dbReference type="InterPro" id="IPR005467">
    <property type="entry name" value="His_kinase_dom"/>
</dbReference>
<dbReference type="PANTHER" id="PTHR43547">
    <property type="entry name" value="TWO-COMPONENT HISTIDINE KINASE"/>
    <property type="match status" value="1"/>
</dbReference>
<comment type="caution">
    <text evidence="15">The sequence shown here is derived from an EMBL/GenBank/DDBJ whole genome shotgun (WGS) entry which is preliminary data.</text>
</comment>
<dbReference type="GO" id="GO:0005524">
    <property type="term" value="F:ATP binding"/>
    <property type="evidence" value="ECO:0007669"/>
    <property type="project" value="UniProtKB-KW"/>
</dbReference>
<evidence type="ECO:0000256" key="8">
    <source>
        <dbReference type="ARBA" id="ARBA00022777"/>
    </source>
</evidence>
<dbReference type="SMART" id="SM00388">
    <property type="entry name" value="HisKA"/>
    <property type="match status" value="1"/>
</dbReference>
<dbReference type="Gene3D" id="3.40.50.2300">
    <property type="match status" value="2"/>
</dbReference>
<evidence type="ECO:0000256" key="3">
    <source>
        <dbReference type="ARBA" id="ARBA00012438"/>
    </source>
</evidence>
<dbReference type="InParanoid" id="A0A2S8SVS2"/>
<dbReference type="PROSITE" id="PS50110">
    <property type="entry name" value="RESPONSE_REGULATORY"/>
    <property type="match status" value="2"/>
</dbReference>
<feature type="domain" description="Response regulatory" evidence="14">
    <location>
        <begin position="416"/>
        <end position="530"/>
    </location>
</feature>
<dbReference type="InterPro" id="IPR003594">
    <property type="entry name" value="HATPase_dom"/>
</dbReference>
<accession>A0A2S8SVS2</accession>
<evidence type="ECO:0000313" key="15">
    <source>
        <dbReference type="EMBL" id="PQV64888.1"/>
    </source>
</evidence>
<keyword evidence="4 12" id="KW-0597">Phosphoprotein</keyword>
<dbReference type="PRINTS" id="PR00344">
    <property type="entry name" value="BCTRLSENSOR"/>
</dbReference>
<keyword evidence="11" id="KW-0472">Membrane</keyword>
<keyword evidence="5" id="KW-0808">Transferase</keyword>
<dbReference type="CDD" id="cd16922">
    <property type="entry name" value="HATPase_EvgS-ArcB-TorS-like"/>
    <property type="match status" value="1"/>
</dbReference>
<dbReference type="RefSeq" id="WP_105482763.1">
    <property type="nucleotide sequence ID" value="NZ_NIGF01000003.1"/>
</dbReference>
<dbReference type="SUPFAM" id="SSF55874">
    <property type="entry name" value="ATPase domain of HSP90 chaperone/DNA topoisomerase II/histidine kinase"/>
    <property type="match status" value="1"/>
</dbReference>
<dbReference type="Gene3D" id="1.10.287.130">
    <property type="match status" value="1"/>
</dbReference>
<dbReference type="InterPro" id="IPR001789">
    <property type="entry name" value="Sig_transdc_resp-reg_receiver"/>
</dbReference>
<keyword evidence="16" id="KW-1185">Reference proteome</keyword>
<keyword evidence="6" id="KW-0812">Transmembrane</keyword>
<evidence type="ECO:0000259" key="13">
    <source>
        <dbReference type="PROSITE" id="PS50109"/>
    </source>
</evidence>
<comment type="caution">
    <text evidence="12">Lacks conserved residue(s) required for the propagation of feature annotation.</text>
</comment>
<dbReference type="GO" id="GO:0016020">
    <property type="term" value="C:membrane"/>
    <property type="evidence" value="ECO:0007669"/>
    <property type="project" value="UniProtKB-SubCell"/>
</dbReference>
<evidence type="ECO:0000256" key="11">
    <source>
        <dbReference type="ARBA" id="ARBA00023136"/>
    </source>
</evidence>
<dbReference type="SMART" id="SM00387">
    <property type="entry name" value="HATPase_c"/>
    <property type="match status" value="1"/>
</dbReference>
<sequence length="534" mass="57907">MSLRTLRVLLVEDNPTDALLVEVALEEMTTLAPQMTHVELLGHAQEVLQNAEFDIVLLDLSLPDGRGLENFERLQRVAPSVPIIVLTGSADGDLGTEAIARGAADYLMKGVTDAALLERSARYAIERKKNENDRLEMARLQIARDEAQANNRAKDEFLATLSHELRTPLNAIMGWASLLKTGQLDEQTSAQAIDTIERNARVQAQLIEDLLDVSRIIAGNFKLELSDVNLESIVRAAANTLLPSMQIKKIALEIRVEGTSSVRGDAMRLQQVTWNLISNAIKFSPEGGQICVTLSQQKAPDLAESTKNEGEENEGREIVLRIEDQGMGIAPEFLPHVFERFRQADGSTTRRHGGLGLGLAIVRNVVELHGGRVRVQSEGEGQGANFSVFLPAAPHQQARATLHACDPDAPAWTGVSILAVDEEEETRDFIRLLFEARGAKVETASTARAALESIEDKVPHLLIINSEMPAAEGLHLLETARSRGLTFPAIALASSPAGGGAERALSAGFGKFLAKPLDAKSLCRAAATLLQFES</sequence>
<comment type="catalytic activity">
    <reaction evidence="1">
        <text>ATP + protein L-histidine = ADP + protein N-phospho-L-histidine.</text>
        <dbReference type="EC" id="2.7.13.3"/>
    </reaction>
</comment>
<evidence type="ECO:0000256" key="4">
    <source>
        <dbReference type="ARBA" id="ARBA00022553"/>
    </source>
</evidence>
<feature type="domain" description="Histidine kinase" evidence="13">
    <location>
        <begin position="160"/>
        <end position="394"/>
    </location>
</feature>
<evidence type="ECO:0000256" key="7">
    <source>
        <dbReference type="ARBA" id="ARBA00022741"/>
    </source>
</evidence>
<dbReference type="InterPro" id="IPR036890">
    <property type="entry name" value="HATPase_C_sf"/>
</dbReference>
<dbReference type="EMBL" id="NIGF01000003">
    <property type="protein sequence ID" value="PQV64888.1"/>
    <property type="molecule type" value="Genomic_DNA"/>
</dbReference>
<keyword evidence="7" id="KW-0547">Nucleotide-binding</keyword>
<dbReference type="AlphaFoldDB" id="A0A2S8SVS2"/>
<keyword evidence="9" id="KW-0067">ATP-binding</keyword>
<dbReference type="Proteomes" id="UP000237684">
    <property type="component" value="Unassembled WGS sequence"/>
</dbReference>
<dbReference type="Pfam" id="PF00072">
    <property type="entry name" value="Response_reg"/>
    <property type="match status" value="2"/>
</dbReference>
<dbReference type="InterPro" id="IPR004358">
    <property type="entry name" value="Sig_transdc_His_kin-like_C"/>
</dbReference>
<dbReference type="InterPro" id="IPR011006">
    <property type="entry name" value="CheY-like_superfamily"/>
</dbReference>
<keyword evidence="10" id="KW-1133">Transmembrane helix</keyword>
<evidence type="ECO:0000256" key="6">
    <source>
        <dbReference type="ARBA" id="ARBA00022692"/>
    </source>
</evidence>
<dbReference type="FunFam" id="1.10.287.130:FF:000004">
    <property type="entry name" value="Ethylene receptor 1"/>
    <property type="match status" value="1"/>
</dbReference>
<dbReference type="OrthoDB" id="9787818at2"/>